<dbReference type="EMBL" id="JAHBAY010000002">
    <property type="protein sequence ID" value="MBT0768275.1"/>
    <property type="molecule type" value="Genomic_DNA"/>
</dbReference>
<evidence type="ECO:0000313" key="2">
    <source>
        <dbReference type="EMBL" id="MBT0768275.1"/>
    </source>
</evidence>
<evidence type="ECO:0000313" key="3">
    <source>
        <dbReference type="Proteomes" id="UP001197247"/>
    </source>
</evidence>
<name>A0ABS5TB19_9ACTN</name>
<sequence length="339" mass="35550">MAALALLAAGCADRGSDEPATGADAMRLNLGQTSDSVAFFPFFVAEQEGYFEDEGLTLGERPRLGTGAKSAAALQSGSIDVAGGVMTDVYNLYGVNDDAQLIGTLTDEFYVDIVAGDGIPTSEDDKPLAERVKALQGKNIGITGPGSGTEALLTYLLRQQGMDAETDITMVNLGSDPSASIGALKAGRVDALSFFQPIGQQAEVTGVGRLFISPARGDVPEMKGQTHGVAFTTRSVINRKGPAVQAFLRALKRAETLINEDTAKTTELFQEYQETMDPKAVADILPILQAEVPDDPTPDAEGYGTSATFHQDSGLIEQPPAFDDLVPGDFIGEALSAAP</sequence>
<dbReference type="Proteomes" id="UP001197247">
    <property type="component" value="Unassembled WGS sequence"/>
</dbReference>
<dbReference type="PANTHER" id="PTHR30024">
    <property type="entry name" value="ALIPHATIC SULFONATES-BINDING PROTEIN-RELATED"/>
    <property type="match status" value="1"/>
</dbReference>
<dbReference type="PANTHER" id="PTHR30024:SF42">
    <property type="entry name" value="ALIPHATIC SULFONATES-BINDING PROTEIN-RELATED"/>
    <property type="match status" value="1"/>
</dbReference>
<feature type="region of interest" description="Disordered" evidence="1">
    <location>
        <begin position="296"/>
        <end position="322"/>
    </location>
</feature>
<organism evidence="2 3">
    <name type="scientific">Kineosporia corallincola</name>
    <dbReference type="NCBI Taxonomy" id="2835133"/>
    <lineage>
        <taxon>Bacteria</taxon>
        <taxon>Bacillati</taxon>
        <taxon>Actinomycetota</taxon>
        <taxon>Actinomycetes</taxon>
        <taxon>Kineosporiales</taxon>
        <taxon>Kineosporiaceae</taxon>
        <taxon>Kineosporia</taxon>
    </lineage>
</organism>
<gene>
    <name evidence="2" type="ORF">KIH74_05035</name>
</gene>
<comment type="caution">
    <text evidence="2">The sequence shown here is derived from an EMBL/GenBank/DDBJ whole genome shotgun (WGS) entry which is preliminary data.</text>
</comment>
<dbReference type="RefSeq" id="WP_214154576.1">
    <property type="nucleotide sequence ID" value="NZ_JAHBAY010000002.1"/>
</dbReference>
<accession>A0ABS5TB19</accession>
<protein>
    <submittedName>
        <fullName evidence="2">ABC transporter substrate-binding protein</fullName>
    </submittedName>
</protein>
<dbReference type="SUPFAM" id="SSF53850">
    <property type="entry name" value="Periplasmic binding protein-like II"/>
    <property type="match status" value="1"/>
</dbReference>
<keyword evidence="3" id="KW-1185">Reference proteome</keyword>
<dbReference type="Pfam" id="PF13379">
    <property type="entry name" value="NMT1_2"/>
    <property type="match status" value="1"/>
</dbReference>
<dbReference type="Gene3D" id="3.40.190.10">
    <property type="entry name" value="Periplasmic binding protein-like II"/>
    <property type="match status" value="2"/>
</dbReference>
<evidence type="ECO:0000256" key="1">
    <source>
        <dbReference type="SAM" id="MobiDB-lite"/>
    </source>
</evidence>
<reference evidence="2 3" key="1">
    <citation type="submission" date="2021-05" db="EMBL/GenBank/DDBJ databases">
        <title>Kineosporia and Streptomyces sp. nov. two new marine actinobacteria isolated from Coral.</title>
        <authorList>
            <person name="Buangrab K."/>
            <person name="Sutthacheep M."/>
            <person name="Yeemin T."/>
            <person name="Harunari E."/>
            <person name="Igarashi Y."/>
            <person name="Kanchanasin P."/>
            <person name="Tanasupawat S."/>
            <person name="Phongsopitanun W."/>
        </authorList>
    </citation>
    <scope>NUCLEOTIDE SEQUENCE [LARGE SCALE GENOMIC DNA]</scope>
    <source>
        <strain evidence="2 3">J2-2</strain>
    </source>
</reference>
<proteinExistence type="predicted"/>